<sequence length="220" mass="24868">MPKIAANFCLKHGSGGNKCTVLNYVALNMKKQSLHARSWLYKVGSSKMFEPDVCILPSSRTLEPAFLPGATYITTGVLDRFGFDLDVIGRHREISSIEETARVIYGKAGINVNIAVWNMHIPESHQFEDILESGLQPMGRGGGFRIVVFRGRGYIKNEGAQGLDNWRCSGNLVLRDNVITFKGVDEHSYWMLPQVQFPLFISVCYYLLFVYWYLAAHRLV</sequence>
<evidence type="ECO:0000313" key="3">
    <source>
        <dbReference type="Proteomes" id="UP000799778"/>
    </source>
</evidence>
<feature type="transmembrane region" description="Helical" evidence="1">
    <location>
        <begin position="197"/>
        <end position="214"/>
    </location>
</feature>
<name>A0A6A5XJH5_9PLEO</name>
<dbReference type="RefSeq" id="XP_033381365.1">
    <property type="nucleotide sequence ID" value="XM_033531255.1"/>
</dbReference>
<proteinExistence type="predicted"/>
<organism evidence="2 3">
    <name type="scientific">Aaosphaeria arxii CBS 175.79</name>
    <dbReference type="NCBI Taxonomy" id="1450172"/>
    <lineage>
        <taxon>Eukaryota</taxon>
        <taxon>Fungi</taxon>
        <taxon>Dikarya</taxon>
        <taxon>Ascomycota</taxon>
        <taxon>Pezizomycotina</taxon>
        <taxon>Dothideomycetes</taxon>
        <taxon>Pleosporomycetidae</taxon>
        <taxon>Pleosporales</taxon>
        <taxon>Pleosporales incertae sedis</taxon>
        <taxon>Aaosphaeria</taxon>
    </lineage>
</organism>
<keyword evidence="1" id="KW-1133">Transmembrane helix</keyword>
<accession>A0A6A5XJH5</accession>
<gene>
    <name evidence="2" type="ORF">BU24DRAFT_453298</name>
</gene>
<dbReference type="AlphaFoldDB" id="A0A6A5XJH5"/>
<reference evidence="2" key="1">
    <citation type="journal article" date="2020" name="Stud. Mycol.">
        <title>101 Dothideomycetes genomes: a test case for predicting lifestyles and emergence of pathogens.</title>
        <authorList>
            <person name="Haridas S."/>
            <person name="Albert R."/>
            <person name="Binder M."/>
            <person name="Bloem J."/>
            <person name="Labutti K."/>
            <person name="Salamov A."/>
            <person name="Andreopoulos B."/>
            <person name="Baker S."/>
            <person name="Barry K."/>
            <person name="Bills G."/>
            <person name="Bluhm B."/>
            <person name="Cannon C."/>
            <person name="Castanera R."/>
            <person name="Culley D."/>
            <person name="Daum C."/>
            <person name="Ezra D."/>
            <person name="Gonzalez J."/>
            <person name="Henrissat B."/>
            <person name="Kuo A."/>
            <person name="Liang C."/>
            <person name="Lipzen A."/>
            <person name="Lutzoni F."/>
            <person name="Magnuson J."/>
            <person name="Mondo S."/>
            <person name="Nolan M."/>
            <person name="Ohm R."/>
            <person name="Pangilinan J."/>
            <person name="Park H.-J."/>
            <person name="Ramirez L."/>
            <person name="Alfaro M."/>
            <person name="Sun H."/>
            <person name="Tritt A."/>
            <person name="Yoshinaga Y."/>
            <person name="Zwiers L.-H."/>
            <person name="Turgeon B."/>
            <person name="Goodwin S."/>
            <person name="Spatafora J."/>
            <person name="Crous P."/>
            <person name="Grigoriev I."/>
        </authorList>
    </citation>
    <scope>NUCLEOTIDE SEQUENCE</scope>
    <source>
        <strain evidence="2">CBS 175.79</strain>
    </source>
</reference>
<evidence type="ECO:0000256" key="1">
    <source>
        <dbReference type="SAM" id="Phobius"/>
    </source>
</evidence>
<dbReference type="GeneID" id="54288652"/>
<dbReference type="OrthoDB" id="3783614at2759"/>
<protein>
    <submittedName>
        <fullName evidence="2">Uncharacterized protein</fullName>
    </submittedName>
</protein>
<evidence type="ECO:0000313" key="2">
    <source>
        <dbReference type="EMBL" id="KAF2013026.1"/>
    </source>
</evidence>
<keyword evidence="3" id="KW-1185">Reference proteome</keyword>
<dbReference type="EMBL" id="ML978072">
    <property type="protein sequence ID" value="KAF2013026.1"/>
    <property type="molecule type" value="Genomic_DNA"/>
</dbReference>
<dbReference type="Proteomes" id="UP000799778">
    <property type="component" value="Unassembled WGS sequence"/>
</dbReference>
<keyword evidence="1" id="KW-0472">Membrane</keyword>
<keyword evidence="1" id="KW-0812">Transmembrane</keyword>